<feature type="signal peptide" evidence="1">
    <location>
        <begin position="1"/>
        <end position="21"/>
    </location>
</feature>
<proteinExistence type="predicted"/>
<evidence type="ECO:0000313" key="3">
    <source>
        <dbReference type="Proteomes" id="UP001476247"/>
    </source>
</evidence>
<dbReference type="EMBL" id="BAABUJ010000017">
    <property type="protein sequence ID" value="GAA5800877.1"/>
    <property type="molecule type" value="Genomic_DNA"/>
</dbReference>
<dbReference type="PROSITE" id="PS51257">
    <property type="entry name" value="PROKAR_LIPOPROTEIN"/>
    <property type="match status" value="1"/>
</dbReference>
<gene>
    <name evidence="2" type="ORF">HPULCUR_006316</name>
</gene>
<sequence>MHSKFLSVMLMALVFVVACAAVPVKVPTSVIYGRNSTSVSGRNSARVMNCKTEGNTKVCKNPDRDALVLSADFDDVNEHFSNDLPNWKSTDSYEFCFGGSCAAMTTLSGSQFIPSKYRHVADEAIYRLYQTQVCVSENDPLHPSAVDVYLYERNFVISWWFNYANFWPC</sequence>
<reference evidence="2 3" key="1">
    <citation type="submission" date="2024-04" db="EMBL/GenBank/DDBJ databases">
        <title>genome sequences of Mucor flavus KT1a and Helicostylum pulchrum KT1b strains isolation_sourced from the surface of a dry-aged beef.</title>
        <authorList>
            <person name="Toyotome T."/>
            <person name="Hosono M."/>
            <person name="Torimaru M."/>
            <person name="Fukuda K."/>
            <person name="Mikami N."/>
        </authorList>
    </citation>
    <scope>NUCLEOTIDE SEQUENCE [LARGE SCALE GENOMIC DNA]</scope>
    <source>
        <strain evidence="2 3">KT1b</strain>
    </source>
</reference>
<feature type="chain" id="PRO_5047517099" evidence="1">
    <location>
        <begin position="22"/>
        <end position="169"/>
    </location>
</feature>
<dbReference type="Proteomes" id="UP001476247">
    <property type="component" value="Unassembled WGS sequence"/>
</dbReference>
<organism evidence="2 3">
    <name type="scientific">Helicostylum pulchrum</name>
    <dbReference type="NCBI Taxonomy" id="562976"/>
    <lineage>
        <taxon>Eukaryota</taxon>
        <taxon>Fungi</taxon>
        <taxon>Fungi incertae sedis</taxon>
        <taxon>Mucoromycota</taxon>
        <taxon>Mucoromycotina</taxon>
        <taxon>Mucoromycetes</taxon>
        <taxon>Mucorales</taxon>
        <taxon>Mucorineae</taxon>
        <taxon>Mucoraceae</taxon>
        <taxon>Helicostylum</taxon>
    </lineage>
</organism>
<keyword evidence="1" id="KW-0732">Signal</keyword>
<keyword evidence="3" id="KW-1185">Reference proteome</keyword>
<protein>
    <submittedName>
        <fullName evidence="2">Uncharacterized protein</fullName>
    </submittedName>
</protein>
<evidence type="ECO:0000256" key="1">
    <source>
        <dbReference type="SAM" id="SignalP"/>
    </source>
</evidence>
<accession>A0ABP9Y1K2</accession>
<name>A0ABP9Y1K2_9FUNG</name>
<comment type="caution">
    <text evidence="2">The sequence shown here is derived from an EMBL/GenBank/DDBJ whole genome shotgun (WGS) entry which is preliminary data.</text>
</comment>
<evidence type="ECO:0000313" key="2">
    <source>
        <dbReference type="EMBL" id="GAA5800877.1"/>
    </source>
</evidence>